<dbReference type="CDD" id="cd10911">
    <property type="entry name" value="PIN_LabA"/>
    <property type="match status" value="1"/>
</dbReference>
<dbReference type="Proteomes" id="UP000177942">
    <property type="component" value="Unassembled WGS sequence"/>
</dbReference>
<protein>
    <recommendedName>
        <fullName evidence="1">NYN domain-containing protein</fullName>
    </recommendedName>
</protein>
<organism evidence="2 3">
    <name type="scientific">Candidatus Harrisonbacteria bacterium RIFCSPLOWO2_01_FULL_44_18</name>
    <dbReference type="NCBI Taxonomy" id="1798407"/>
    <lineage>
        <taxon>Bacteria</taxon>
        <taxon>Candidatus Harrisoniibacteriota</taxon>
    </lineage>
</organism>
<dbReference type="EMBL" id="MHJJ01000009">
    <property type="protein sequence ID" value="OGY65475.1"/>
    <property type="molecule type" value="Genomic_DNA"/>
</dbReference>
<name>A0A1G1ZLS8_9BACT</name>
<dbReference type="Gene3D" id="3.40.50.1010">
    <property type="entry name" value="5'-nuclease"/>
    <property type="match status" value="1"/>
</dbReference>
<evidence type="ECO:0000313" key="2">
    <source>
        <dbReference type="EMBL" id="OGY65475.1"/>
    </source>
</evidence>
<reference evidence="2 3" key="1">
    <citation type="journal article" date="2016" name="Nat. Commun.">
        <title>Thousands of microbial genomes shed light on interconnected biogeochemical processes in an aquifer system.</title>
        <authorList>
            <person name="Anantharaman K."/>
            <person name="Brown C.T."/>
            <person name="Hug L.A."/>
            <person name="Sharon I."/>
            <person name="Castelle C.J."/>
            <person name="Probst A.J."/>
            <person name="Thomas B.C."/>
            <person name="Singh A."/>
            <person name="Wilkins M.J."/>
            <person name="Karaoz U."/>
            <person name="Brodie E.L."/>
            <person name="Williams K.H."/>
            <person name="Hubbard S.S."/>
            <person name="Banfield J.F."/>
        </authorList>
    </citation>
    <scope>NUCLEOTIDE SEQUENCE [LARGE SCALE GENOMIC DNA]</scope>
</reference>
<dbReference type="STRING" id="1798407.A3A16_03525"/>
<sequence>MKLKEQRVGIFIDIQNLYHSAKNLYKARVNYKELIKGLVGGRKLIRAVAYVVKTEGVEGAAPVDLGAGAVPSSGREAAFFDALKQADIELRMKDIQIYPGGMKKADWDVGMAVDAIRMASFLDAVVLVTGDGDFLPLVDYLKWGMGRVVEVAAFSRTASGKMKEEADEFTAIEEIPRALLRGRTS</sequence>
<evidence type="ECO:0000259" key="1">
    <source>
        <dbReference type="Pfam" id="PF01936"/>
    </source>
</evidence>
<comment type="caution">
    <text evidence="2">The sequence shown here is derived from an EMBL/GenBank/DDBJ whole genome shotgun (WGS) entry which is preliminary data.</text>
</comment>
<gene>
    <name evidence="2" type="ORF">A3A16_03525</name>
</gene>
<dbReference type="InterPro" id="IPR021139">
    <property type="entry name" value="NYN"/>
</dbReference>
<proteinExistence type="predicted"/>
<evidence type="ECO:0000313" key="3">
    <source>
        <dbReference type="Proteomes" id="UP000177942"/>
    </source>
</evidence>
<dbReference type="GO" id="GO:0004540">
    <property type="term" value="F:RNA nuclease activity"/>
    <property type="evidence" value="ECO:0007669"/>
    <property type="project" value="InterPro"/>
</dbReference>
<feature type="domain" description="NYN" evidence="1">
    <location>
        <begin position="7"/>
        <end position="173"/>
    </location>
</feature>
<accession>A0A1G1ZLS8</accession>
<dbReference type="PANTHER" id="PTHR35458">
    <property type="entry name" value="SLR0755 PROTEIN"/>
    <property type="match status" value="1"/>
</dbReference>
<dbReference type="InterPro" id="IPR047140">
    <property type="entry name" value="LabA"/>
</dbReference>
<dbReference type="AlphaFoldDB" id="A0A1G1ZLS8"/>
<dbReference type="PANTHER" id="PTHR35458:SF8">
    <property type="entry name" value="SLR0650 PROTEIN"/>
    <property type="match status" value="1"/>
</dbReference>
<dbReference type="Pfam" id="PF01936">
    <property type="entry name" value="NYN"/>
    <property type="match status" value="1"/>
</dbReference>